<keyword evidence="15" id="KW-0472">Membrane</keyword>
<evidence type="ECO:0000256" key="15">
    <source>
        <dbReference type="ARBA" id="ARBA00023136"/>
    </source>
</evidence>
<comment type="subcellular location">
    <subcellularLocation>
        <location evidence="2">Endoplasmic reticulum membrane</location>
        <topology evidence="2">Single-pass type II membrane protein</topology>
    </subcellularLocation>
    <subcellularLocation>
        <location evidence="1">Golgi apparatus membrane</location>
        <topology evidence="1">Single-pass type II membrane protein</topology>
    </subcellularLocation>
</comment>
<comment type="similarity">
    <text evidence="5">Belongs to the glycosyltransferase 14 family. XylT subfamily.</text>
</comment>
<keyword evidence="21" id="KW-0732">Signal</keyword>
<evidence type="ECO:0000256" key="12">
    <source>
        <dbReference type="ARBA" id="ARBA00022968"/>
    </source>
</evidence>
<evidence type="ECO:0000256" key="1">
    <source>
        <dbReference type="ARBA" id="ARBA00004323"/>
    </source>
</evidence>
<dbReference type="GO" id="GO:0050650">
    <property type="term" value="P:chondroitin sulfate proteoglycan biosynthetic process"/>
    <property type="evidence" value="ECO:0007669"/>
    <property type="project" value="TreeGrafter"/>
</dbReference>
<keyword evidence="10" id="KW-0479">Metal-binding</keyword>
<keyword evidence="20" id="KW-0175">Coiled coil</keyword>
<dbReference type="PANTHER" id="PTHR46025:SF3">
    <property type="entry name" value="XYLOSYLTRANSFERASE OXT"/>
    <property type="match status" value="1"/>
</dbReference>
<dbReference type="PANTHER" id="PTHR46025">
    <property type="entry name" value="XYLOSYLTRANSFERASE OXT"/>
    <property type="match status" value="1"/>
</dbReference>
<sequence length="658" mass="76820">MNKILILFLSVILLSLFSILLLNSLNNHEIDNHHSEKGNNKKQKKHLNLRAKKLPYFETSTLSDIQTNNNNQLYKKNNLNKKSKKNNKNKKLEKDFKKKSNNKKLENYKNENKNVNNDFIGFDNNNNNNNNYNNKKKNNEISMFSLDCENGGIGFHDGCVCPFGFTGEYCDTPLSNISTCSDPSYKIEYLYKLDQVNPSTCKSKIGSICCWSKYRSDNKISNSLLNIKDLLINNNKNNNNNQENNYEDENTFYDNSNNQDLIIKSILQSYGPWDYNDKLFLKYIVENNLSKSNYILKYYNTDASLIQAKINKKLPTTDPKSKLPALSYIQSKSRAKLAFVLLIHDIDMAAIKLLFSQIYKVKHYYIIHVDGNFKDRVKLNELKEYVKNLKNKSYKNDIVIPVGYPNNIEVLQERFENSWGSISLVYSELASYTKLVDMVLDRSMVTGIDEKWSHVINLSINDFPIKPIFKLEQFFSQKSNLQKNFINEDTIVKESERYNKSWVECGDRQLVSINFDVVGSEGDENYYLCGLDNGGVEKTINRNNYKEGSQWHFITYKFAHYLVSDFRPLSRLFSMKFSYIPDESFFQIAKSESKETLKDQDWDIDNYRFIPWYNSDKALVVGMDEINANFNNTSNYFFTRKVYSSDVKKAIIEKFLKD</sequence>
<evidence type="ECO:0000256" key="2">
    <source>
        <dbReference type="ARBA" id="ARBA00004648"/>
    </source>
</evidence>
<keyword evidence="16" id="KW-1015">Disulfide bond</keyword>
<dbReference type="EMBL" id="JAVFKY010000005">
    <property type="protein sequence ID" value="KAK5575739.1"/>
    <property type="molecule type" value="Genomic_DNA"/>
</dbReference>
<reference evidence="22 23" key="1">
    <citation type="submission" date="2023-11" db="EMBL/GenBank/DDBJ databases">
        <title>Dfirmibasis_genome.</title>
        <authorList>
            <person name="Edelbroek B."/>
            <person name="Kjellin J."/>
            <person name="Jerlstrom-Hultqvist J."/>
            <person name="Soderbom F."/>
        </authorList>
    </citation>
    <scope>NUCLEOTIDE SEQUENCE [LARGE SCALE GENOMIC DNA]</scope>
    <source>
        <strain evidence="22 23">TNS-C-14</strain>
    </source>
</reference>
<evidence type="ECO:0000256" key="4">
    <source>
        <dbReference type="ARBA" id="ARBA00005093"/>
    </source>
</evidence>
<dbReference type="GO" id="GO:0046872">
    <property type="term" value="F:metal ion binding"/>
    <property type="evidence" value="ECO:0007669"/>
    <property type="project" value="UniProtKB-KW"/>
</dbReference>
<keyword evidence="7" id="KW-0328">Glycosyltransferase</keyword>
<comment type="pathway">
    <text evidence="3">Glycan metabolism; chondroitin sulfate biosynthesis.</text>
</comment>
<keyword evidence="14" id="KW-0333">Golgi apparatus</keyword>
<evidence type="ECO:0000256" key="5">
    <source>
        <dbReference type="ARBA" id="ARBA00010195"/>
    </source>
</evidence>
<dbReference type="InterPro" id="IPR043538">
    <property type="entry name" value="XYLT"/>
</dbReference>
<feature type="signal peptide" evidence="21">
    <location>
        <begin position="1"/>
        <end position="24"/>
    </location>
</feature>
<protein>
    <recommendedName>
        <fullName evidence="6">protein xylosyltransferase</fullName>
        <ecNumber evidence="6">2.4.2.26</ecNumber>
    </recommendedName>
    <alternativeName>
        <fullName evidence="18">Peptide O-xylosyltransferase</fullName>
    </alternativeName>
</protein>
<evidence type="ECO:0000256" key="19">
    <source>
        <dbReference type="ARBA" id="ARBA00047847"/>
    </source>
</evidence>
<evidence type="ECO:0000256" key="8">
    <source>
        <dbReference type="ARBA" id="ARBA00022679"/>
    </source>
</evidence>
<gene>
    <name evidence="22" type="ORF">RB653_006873</name>
</gene>
<dbReference type="GO" id="GO:0005789">
    <property type="term" value="C:endoplasmic reticulum membrane"/>
    <property type="evidence" value="ECO:0007669"/>
    <property type="project" value="UniProtKB-SubCell"/>
</dbReference>
<evidence type="ECO:0000256" key="14">
    <source>
        <dbReference type="ARBA" id="ARBA00023034"/>
    </source>
</evidence>
<keyword evidence="8" id="KW-0808">Transferase</keyword>
<evidence type="ECO:0000256" key="7">
    <source>
        <dbReference type="ARBA" id="ARBA00022676"/>
    </source>
</evidence>
<dbReference type="GO" id="GO:0000139">
    <property type="term" value="C:Golgi membrane"/>
    <property type="evidence" value="ECO:0007669"/>
    <property type="project" value="UniProtKB-SubCell"/>
</dbReference>
<evidence type="ECO:0000256" key="9">
    <source>
        <dbReference type="ARBA" id="ARBA00022692"/>
    </source>
</evidence>
<keyword evidence="17" id="KW-0325">Glycoprotein</keyword>
<evidence type="ECO:0000256" key="6">
    <source>
        <dbReference type="ARBA" id="ARBA00011972"/>
    </source>
</evidence>
<comment type="catalytic activity">
    <reaction evidence="19">
        <text>UDP-alpha-D-xylose + L-seryl-[protein] = 3-O-(beta-D-xylosyl)-L-seryl-[protein] + UDP + H(+)</text>
        <dbReference type="Rhea" id="RHEA:50192"/>
        <dbReference type="Rhea" id="RHEA-COMP:9863"/>
        <dbReference type="Rhea" id="RHEA-COMP:12567"/>
        <dbReference type="ChEBI" id="CHEBI:15378"/>
        <dbReference type="ChEBI" id="CHEBI:29999"/>
        <dbReference type="ChEBI" id="CHEBI:57632"/>
        <dbReference type="ChEBI" id="CHEBI:58223"/>
        <dbReference type="ChEBI" id="CHEBI:132085"/>
        <dbReference type="EC" id="2.4.2.26"/>
    </reaction>
</comment>
<dbReference type="Pfam" id="PF02485">
    <property type="entry name" value="Branch"/>
    <property type="match status" value="1"/>
</dbReference>
<evidence type="ECO:0000313" key="22">
    <source>
        <dbReference type="EMBL" id="KAK5575739.1"/>
    </source>
</evidence>
<proteinExistence type="inferred from homology"/>
<evidence type="ECO:0000256" key="21">
    <source>
        <dbReference type="SAM" id="SignalP"/>
    </source>
</evidence>
<comment type="pathway">
    <text evidence="4">Glycan metabolism; heparan sulfate biosynthesis.</text>
</comment>
<feature type="chain" id="PRO_5042979921" description="protein xylosyltransferase" evidence="21">
    <location>
        <begin position="25"/>
        <end position="658"/>
    </location>
</feature>
<accession>A0AAN7TMS2</accession>
<dbReference type="EC" id="2.4.2.26" evidence="6"/>
<keyword evidence="11" id="KW-0256">Endoplasmic reticulum</keyword>
<evidence type="ECO:0000313" key="23">
    <source>
        <dbReference type="Proteomes" id="UP001344447"/>
    </source>
</evidence>
<dbReference type="InterPro" id="IPR003406">
    <property type="entry name" value="Glyco_trans_14"/>
</dbReference>
<comment type="caution">
    <text evidence="22">The sequence shown here is derived from an EMBL/GenBank/DDBJ whole genome shotgun (WGS) entry which is preliminary data.</text>
</comment>
<evidence type="ECO:0000256" key="18">
    <source>
        <dbReference type="ARBA" id="ARBA00042865"/>
    </source>
</evidence>
<evidence type="ECO:0000256" key="20">
    <source>
        <dbReference type="SAM" id="Coils"/>
    </source>
</evidence>
<dbReference type="GO" id="GO:0030158">
    <property type="term" value="F:protein xylosyltransferase activity"/>
    <property type="evidence" value="ECO:0007669"/>
    <property type="project" value="UniProtKB-EC"/>
</dbReference>
<keyword evidence="9" id="KW-0812">Transmembrane</keyword>
<dbReference type="Proteomes" id="UP001344447">
    <property type="component" value="Unassembled WGS sequence"/>
</dbReference>
<organism evidence="22 23">
    <name type="scientific">Dictyostelium firmibasis</name>
    <dbReference type="NCBI Taxonomy" id="79012"/>
    <lineage>
        <taxon>Eukaryota</taxon>
        <taxon>Amoebozoa</taxon>
        <taxon>Evosea</taxon>
        <taxon>Eumycetozoa</taxon>
        <taxon>Dictyostelia</taxon>
        <taxon>Dictyosteliales</taxon>
        <taxon>Dictyosteliaceae</taxon>
        <taxon>Dictyostelium</taxon>
    </lineage>
</organism>
<evidence type="ECO:0000256" key="17">
    <source>
        <dbReference type="ARBA" id="ARBA00023180"/>
    </source>
</evidence>
<dbReference type="GO" id="GO:0015012">
    <property type="term" value="P:heparan sulfate proteoglycan biosynthetic process"/>
    <property type="evidence" value="ECO:0007669"/>
    <property type="project" value="TreeGrafter"/>
</dbReference>
<keyword evidence="13" id="KW-1133">Transmembrane helix</keyword>
<feature type="coiled-coil region" evidence="20">
    <location>
        <begin position="75"/>
        <end position="118"/>
    </location>
</feature>
<dbReference type="AlphaFoldDB" id="A0AAN7TMS2"/>
<keyword evidence="23" id="KW-1185">Reference proteome</keyword>
<evidence type="ECO:0000256" key="13">
    <source>
        <dbReference type="ARBA" id="ARBA00022989"/>
    </source>
</evidence>
<evidence type="ECO:0000256" key="11">
    <source>
        <dbReference type="ARBA" id="ARBA00022824"/>
    </source>
</evidence>
<keyword evidence="12" id="KW-0735">Signal-anchor</keyword>
<evidence type="ECO:0000256" key="16">
    <source>
        <dbReference type="ARBA" id="ARBA00023157"/>
    </source>
</evidence>
<evidence type="ECO:0000256" key="3">
    <source>
        <dbReference type="ARBA" id="ARBA00004840"/>
    </source>
</evidence>
<evidence type="ECO:0000256" key="10">
    <source>
        <dbReference type="ARBA" id="ARBA00022723"/>
    </source>
</evidence>
<name>A0AAN7TMS2_9MYCE</name>